<proteinExistence type="predicted"/>
<evidence type="ECO:0000256" key="2">
    <source>
        <dbReference type="SAM" id="Phobius"/>
    </source>
</evidence>
<sequence length="1104" mass="119496">MAVKAAANTPVDSKESDSTKAWDEAAAGAREAGIRWEKPEDDKRSAQEIIDDSELLKNLGNQSGVKDKLKERVGNFENDADAAYRAAQVLEHIEKFDEKGDRLVGGDTENGKVDGFTSKGHAKNGSEAGRLQDFGKYGFTNLQGELNHINEAPDNKEAQAQAEALGIEWVRPEGDARSAEDIINDSPLLKNLGNQSGVKDMLKERVGDFENDADAAYRAEQVLEHVVKFDGDGNRLLGDDVRNDSIDGFTKGGDAKNGTEAGRLQDFGKYGFTHLKGELEHSANAADDKEARAQAEALGIVWERPENDKRTAQEIIDGDPLLKNLGNQSGIKDMLKDRVGDFENDADAAFRATQVLEHIETHDADGKTVSSGDVGNGSIDGMTKGGEAKHGTEAGRLQDFGKYGFSSLKGPEQTDESKLNFERESRGMTRLDELDVLSIETDQLADPKDSNSQHLTVSEATTRNLIDDYKARVESGELAKDSDEAKLVMALEAKIALGSGRGITGYQEGQGAFGGTWRESDDKQTMLTGKDHEDIIDGEAVDKMLAELFQTEKIANDYSAKLKENIESLPNRDALEKTVEETLNSTEYLDYLQDLSNQGKSDLAQKDVGAMLQSLSLLNEEKGKQASQRLMQDGIAMELNELVADPAKVDPEMTELATKDLFGLLKAIIKNETFDVPRRAQETIEKFINEFMGDKKKLGEVTRVIGELNTRIQNGDTITKADIEKVMVRTYTELGHEEAGKMANALDTLNQNGILGSLGGTVSVVSAFYQLFAKNGQLAKDDLGRLSVARDFLSFLGASQHFIKTGDKILGSGVADWMGLSKSVPAIWGKEGLWGKAIEEKRPPSVAPQIELDDLKIDEFSNSMSTAIDDAFGRQPPVDLPSGVDNSMYDGIADMFEREAAAGLTADAPKVPASTVSRIAGTVVKTLGASADVFSGVADIVLGAFTIKSGIANDSDLEKAAGSLQVVGGTLSGIAGGIGFASLFGSVGAAAAFTGPLFLAGVAILGVVGIIGYFIDHEKKQKATDKEGQWYHDLADVGLLKEDWGDKVEYARYSFNEYGGRDAPDDQSVFDYQAEEWTYFDDTPAKNGSSSNRLNDELHREFTA</sequence>
<feature type="compositionally biased region" description="Basic and acidic residues" evidence="1">
    <location>
        <begin position="12"/>
        <end position="23"/>
    </location>
</feature>
<keyword evidence="4" id="KW-1185">Reference proteome</keyword>
<dbReference type="RefSeq" id="WP_188982044.1">
    <property type="nucleotide sequence ID" value="NZ_BMPO01000002.1"/>
</dbReference>
<evidence type="ECO:0000313" key="4">
    <source>
        <dbReference type="Proteomes" id="UP000635983"/>
    </source>
</evidence>
<name>A0A917PN67_9PSED</name>
<evidence type="ECO:0000313" key="3">
    <source>
        <dbReference type="EMBL" id="GGJ85883.1"/>
    </source>
</evidence>
<feature type="compositionally biased region" description="Basic and acidic residues" evidence="1">
    <location>
        <begin position="32"/>
        <end position="45"/>
    </location>
</feature>
<feature type="region of interest" description="Disordered" evidence="1">
    <location>
        <begin position="101"/>
        <end position="129"/>
    </location>
</feature>
<comment type="caution">
    <text evidence="3">The sequence shown here is derived from an EMBL/GenBank/DDBJ whole genome shotgun (WGS) entry which is preliminary data.</text>
</comment>
<keyword evidence="2" id="KW-0472">Membrane</keyword>
<dbReference type="AlphaFoldDB" id="A0A917PN67"/>
<feature type="region of interest" description="Disordered" evidence="1">
    <location>
        <begin position="1"/>
        <end position="45"/>
    </location>
</feature>
<dbReference type="EMBL" id="BMPO01000002">
    <property type="protein sequence ID" value="GGJ85883.1"/>
    <property type="molecule type" value="Genomic_DNA"/>
</dbReference>
<feature type="region of interest" description="Disordered" evidence="1">
    <location>
        <begin position="1081"/>
        <end position="1104"/>
    </location>
</feature>
<accession>A0A917PN67</accession>
<keyword evidence="2" id="KW-0812">Transmembrane</keyword>
<feature type="compositionally biased region" description="Basic and acidic residues" evidence="1">
    <location>
        <begin position="1094"/>
        <end position="1104"/>
    </location>
</feature>
<reference evidence="3" key="2">
    <citation type="submission" date="2020-09" db="EMBL/GenBank/DDBJ databases">
        <authorList>
            <person name="Sun Q."/>
            <person name="Ohkuma M."/>
        </authorList>
    </citation>
    <scope>NUCLEOTIDE SEQUENCE</scope>
    <source>
        <strain evidence="3">JCM 30078</strain>
    </source>
</reference>
<protein>
    <recommendedName>
        <fullName evidence="5">Type III effector HrpK</fullName>
    </recommendedName>
</protein>
<feature type="compositionally biased region" description="Basic and acidic residues" evidence="1">
    <location>
        <begin position="101"/>
        <end position="112"/>
    </location>
</feature>
<reference evidence="3" key="1">
    <citation type="journal article" date="2014" name="Int. J. Syst. Evol. Microbiol.">
        <title>Complete genome sequence of Corynebacterium casei LMG S-19264T (=DSM 44701T), isolated from a smear-ripened cheese.</title>
        <authorList>
            <consortium name="US DOE Joint Genome Institute (JGI-PGF)"/>
            <person name="Walter F."/>
            <person name="Albersmeier A."/>
            <person name="Kalinowski J."/>
            <person name="Ruckert C."/>
        </authorList>
    </citation>
    <scope>NUCLEOTIDE SEQUENCE</scope>
    <source>
        <strain evidence="3">JCM 30078</strain>
    </source>
</reference>
<gene>
    <name evidence="3" type="ORF">GCM10009304_09960</name>
</gene>
<feature type="transmembrane region" description="Helical" evidence="2">
    <location>
        <begin position="997"/>
        <end position="1015"/>
    </location>
</feature>
<dbReference type="Proteomes" id="UP000635983">
    <property type="component" value="Unassembled WGS sequence"/>
</dbReference>
<organism evidence="3 4">
    <name type="scientific">Pseudomonas matsuisoli</name>
    <dbReference type="NCBI Taxonomy" id="1515666"/>
    <lineage>
        <taxon>Bacteria</taxon>
        <taxon>Pseudomonadati</taxon>
        <taxon>Pseudomonadota</taxon>
        <taxon>Gammaproteobacteria</taxon>
        <taxon>Pseudomonadales</taxon>
        <taxon>Pseudomonadaceae</taxon>
        <taxon>Pseudomonas</taxon>
    </lineage>
</organism>
<evidence type="ECO:0008006" key="5">
    <source>
        <dbReference type="Google" id="ProtNLM"/>
    </source>
</evidence>
<keyword evidence="2" id="KW-1133">Transmembrane helix</keyword>
<evidence type="ECO:0000256" key="1">
    <source>
        <dbReference type="SAM" id="MobiDB-lite"/>
    </source>
</evidence>